<evidence type="ECO:0008006" key="3">
    <source>
        <dbReference type="Google" id="ProtNLM"/>
    </source>
</evidence>
<dbReference type="Proteomes" id="UP000603640">
    <property type="component" value="Unassembled WGS sequence"/>
</dbReference>
<keyword evidence="2" id="KW-1185">Reference proteome</keyword>
<evidence type="ECO:0000313" key="2">
    <source>
        <dbReference type="Proteomes" id="UP000603640"/>
    </source>
</evidence>
<dbReference type="Gene3D" id="3.40.50.1110">
    <property type="entry name" value="SGNH hydrolase"/>
    <property type="match status" value="1"/>
</dbReference>
<gene>
    <name evidence="1" type="ORF">H8S84_19210</name>
</gene>
<dbReference type="InterPro" id="IPR036514">
    <property type="entry name" value="SGNH_hydro_sf"/>
</dbReference>
<sequence length="323" mass="36592">MRKLLSRIFAVLAVAVAFYVLAVALLFTFGNVNWLPNVKYTLGGTGYTLLRLQEAKKQKDIEVLFIGSSQVYRGFDTRLFEERGISAFNLGTSSQTPADSYYLLRENLQQFNPKVVVMDLFWEILAEEGVEAGVDIISNSEISNNMVEMVWHRKDPMLLNTLLLSGARSTFKPLDPSDQEQFEEYQYVPGGFAESHRRENKLSPESLSSLRPYTFTTAEMQLNYIRKIAELCAEQQVILVFVVAPVTKELKDSVENYDAYTAVITKLAQESNANLIDYNIKPGLKLSSRYDFLDANHLSQSGVIKFNKLLLSDLQRIVPTLSK</sequence>
<dbReference type="GO" id="GO:0016788">
    <property type="term" value="F:hydrolase activity, acting on ester bonds"/>
    <property type="evidence" value="ECO:0007669"/>
    <property type="project" value="UniProtKB-ARBA"/>
</dbReference>
<accession>A0A923NA36</accession>
<organism evidence="1 2">
    <name type="scientific">Pontibacter cellulosilyticus</name>
    <dbReference type="NCBI Taxonomy" id="1720253"/>
    <lineage>
        <taxon>Bacteria</taxon>
        <taxon>Pseudomonadati</taxon>
        <taxon>Bacteroidota</taxon>
        <taxon>Cytophagia</taxon>
        <taxon>Cytophagales</taxon>
        <taxon>Hymenobacteraceae</taxon>
        <taxon>Pontibacter</taxon>
    </lineage>
</organism>
<dbReference type="RefSeq" id="WP_187069005.1">
    <property type="nucleotide sequence ID" value="NZ_JACRVF010000007.1"/>
</dbReference>
<reference evidence="1" key="1">
    <citation type="submission" date="2020-08" db="EMBL/GenBank/DDBJ databases">
        <title>Pontibacter sp. SD6 16S ribosomal RNA gene Genome sequencing and assembly.</title>
        <authorList>
            <person name="Kang M."/>
        </authorList>
    </citation>
    <scope>NUCLEOTIDE SEQUENCE</scope>
    <source>
        <strain evidence="1">SD6</strain>
    </source>
</reference>
<protein>
    <recommendedName>
        <fullName evidence="3">SGNH/GDSL hydrolase family protein</fullName>
    </recommendedName>
</protein>
<dbReference type="EMBL" id="JACRVF010000007">
    <property type="protein sequence ID" value="MBC5994983.1"/>
    <property type="molecule type" value="Genomic_DNA"/>
</dbReference>
<evidence type="ECO:0000313" key="1">
    <source>
        <dbReference type="EMBL" id="MBC5994983.1"/>
    </source>
</evidence>
<name>A0A923NA36_9BACT</name>
<dbReference type="SUPFAM" id="SSF52266">
    <property type="entry name" value="SGNH hydrolase"/>
    <property type="match status" value="1"/>
</dbReference>
<proteinExistence type="predicted"/>
<dbReference type="AlphaFoldDB" id="A0A923NA36"/>
<comment type="caution">
    <text evidence="1">The sequence shown here is derived from an EMBL/GenBank/DDBJ whole genome shotgun (WGS) entry which is preliminary data.</text>
</comment>